<feature type="transmembrane region" description="Helical" evidence="1">
    <location>
        <begin position="39"/>
        <end position="58"/>
    </location>
</feature>
<keyword evidence="3" id="KW-1185">Reference proteome</keyword>
<dbReference type="Proteomes" id="UP000037178">
    <property type="component" value="Unassembled WGS sequence"/>
</dbReference>
<dbReference type="STRING" id="1675527.AIOL_004224"/>
<dbReference type="AlphaFoldDB" id="A0A0J9H0I0"/>
<keyword evidence="1" id="KW-1133">Transmembrane helix</keyword>
<dbReference type="EMBL" id="LFTY01000002">
    <property type="protein sequence ID" value="KMW59243.1"/>
    <property type="molecule type" value="Genomic_DNA"/>
</dbReference>
<gene>
    <name evidence="2" type="ORF">AIOL_004224</name>
</gene>
<comment type="caution">
    <text evidence="2">The sequence shown here is derived from an EMBL/GenBank/DDBJ whole genome shotgun (WGS) entry which is preliminary data.</text>
</comment>
<dbReference type="RefSeq" id="WP_049644748.1">
    <property type="nucleotide sequence ID" value="NZ_LFTY01000002.1"/>
</dbReference>
<protein>
    <recommendedName>
        <fullName evidence="4">Tryptophan synthase subunit beta</fullName>
    </recommendedName>
</protein>
<organism evidence="2 3">
    <name type="scientific">Candidatus Rhodobacter oscarellae</name>
    <dbReference type="NCBI Taxonomy" id="1675527"/>
    <lineage>
        <taxon>Bacteria</taxon>
        <taxon>Pseudomonadati</taxon>
        <taxon>Pseudomonadota</taxon>
        <taxon>Alphaproteobacteria</taxon>
        <taxon>Rhodobacterales</taxon>
        <taxon>Rhodobacter group</taxon>
        <taxon>Rhodobacter</taxon>
    </lineage>
</organism>
<name>A0A0J9H0I0_9RHOB</name>
<evidence type="ECO:0000313" key="3">
    <source>
        <dbReference type="Proteomes" id="UP000037178"/>
    </source>
</evidence>
<dbReference type="PATRIC" id="fig|1675527.3.peg.4425"/>
<keyword evidence="1" id="KW-0472">Membrane</keyword>
<sequence>MGDEEKRNVRRIERQFRWIEALAPAMRAPLSALRARGWGIVRVPIAIFLILGGVFAFLPVLGLWMLPLGLLLLALDLPFLRPWIGGAIIRLRRRGAIWLRWWRRKRAT</sequence>
<evidence type="ECO:0000313" key="2">
    <source>
        <dbReference type="EMBL" id="KMW59243.1"/>
    </source>
</evidence>
<proteinExistence type="predicted"/>
<reference evidence="2 3" key="1">
    <citation type="submission" date="2015-06" db="EMBL/GenBank/DDBJ databases">
        <title>Draft genome sequence of an Alphaproteobacteria species associated to the Mediterranean sponge Oscarella lobularis.</title>
        <authorList>
            <person name="Jourda C."/>
            <person name="Santini S."/>
            <person name="Claverie J.-M."/>
        </authorList>
    </citation>
    <scope>NUCLEOTIDE SEQUENCE [LARGE SCALE GENOMIC DNA]</scope>
    <source>
        <strain evidence="2">IGS</strain>
    </source>
</reference>
<dbReference type="OrthoDB" id="5959103at2"/>
<keyword evidence="1" id="KW-0812">Transmembrane</keyword>
<accession>A0A0J9H0I0</accession>
<feature type="transmembrane region" description="Helical" evidence="1">
    <location>
        <begin position="64"/>
        <end position="84"/>
    </location>
</feature>
<evidence type="ECO:0000256" key="1">
    <source>
        <dbReference type="SAM" id="Phobius"/>
    </source>
</evidence>
<evidence type="ECO:0008006" key="4">
    <source>
        <dbReference type="Google" id="ProtNLM"/>
    </source>
</evidence>